<dbReference type="SUPFAM" id="SSF51905">
    <property type="entry name" value="FAD/NAD(P)-binding domain"/>
    <property type="match status" value="3"/>
</dbReference>
<comment type="cofactor">
    <cofactor evidence="1">
        <name>FAD</name>
        <dbReference type="ChEBI" id="CHEBI:57692"/>
    </cofactor>
</comment>
<sequence length="537" mass="59543">MQDRVEQDIRDVIIVGAGFAGLYGVHRAVCSGLDVIGIEAAPGVGGTWYWNRYPGARCDVESIDYSYSFDEDLQSSWRWSEKFAAQPEILAYLEHVARRFDLLRHFRFGRTVTAARFDEDTATWTLRTDDGARHRARFVVFATGCLSAPIRPDIPGVDTFAGEELFTSRWPERGVSFEGKRVGVIGTGSSGIQITPIIARECARLTVFQRTANYSVPCPNRPLTASDHRRIRAEYVARRQKSAYAPAATPHEGHPRKALDCTDDERTAALEERWNGGGVLFNKVFPDQNSDPVANDIVREFAEAKIRARIDDPRVAADLIPDDHPIGTKRICTDTGYYETFNRPNVHLVNLRREPIEEITPGGIRTADGFIELDTLVYATGFDAMTGALLRIDIRGAAGANIRDALGDGPVTYLGFGLPGSPNMFSINSIGTPSVLANMVLHSEQQIDWVFDLIEHARRTGITRAEARADAAARWTDHLGEVAAGTLFVRANSWYLGANVSGKKRVFMPYLGGFGNYRRHCDAERDGGYPGFQLQAR</sequence>
<dbReference type="Gene3D" id="3.50.50.60">
    <property type="entry name" value="FAD/NAD(P)-binding domain"/>
    <property type="match status" value="2"/>
</dbReference>
<keyword evidence="9" id="KW-1185">Reference proteome</keyword>
<dbReference type="EMBL" id="QQAZ01000012">
    <property type="protein sequence ID" value="RDI46241.1"/>
    <property type="molecule type" value="Genomic_DNA"/>
</dbReference>
<dbReference type="GO" id="GO:0004499">
    <property type="term" value="F:N,N-dimethylaniline monooxygenase activity"/>
    <property type="evidence" value="ECO:0007669"/>
    <property type="project" value="InterPro"/>
</dbReference>
<accession>A0A370GRU5</accession>
<dbReference type="PRINTS" id="PR00411">
    <property type="entry name" value="PNDRDTASEI"/>
</dbReference>
<organism evidence="8 9">
    <name type="scientific">Nocardia mexicana</name>
    <dbReference type="NCBI Taxonomy" id="279262"/>
    <lineage>
        <taxon>Bacteria</taxon>
        <taxon>Bacillati</taxon>
        <taxon>Actinomycetota</taxon>
        <taxon>Actinomycetes</taxon>
        <taxon>Mycobacteriales</taxon>
        <taxon>Nocardiaceae</taxon>
        <taxon>Nocardia</taxon>
    </lineage>
</organism>
<dbReference type="InterPro" id="IPR020946">
    <property type="entry name" value="Flavin_mOase-like"/>
</dbReference>
<dbReference type="RefSeq" id="WP_068020479.1">
    <property type="nucleotide sequence ID" value="NZ_QQAZ01000012.1"/>
</dbReference>
<evidence type="ECO:0000256" key="7">
    <source>
        <dbReference type="ARBA" id="ARBA00023033"/>
    </source>
</evidence>
<keyword evidence="7" id="KW-0503">Monooxygenase</keyword>
<keyword evidence="5" id="KW-0521">NADP</keyword>
<evidence type="ECO:0000313" key="8">
    <source>
        <dbReference type="EMBL" id="RDI46241.1"/>
    </source>
</evidence>
<dbReference type="Pfam" id="PF00743">
    <property type="entry name" value="FMO-like"/>
    <property type="match status" value="1"/>
</dbReference>
<protein>
    <submittedName>
        <fullName evidence="8">Cation diffusion facilitator CzcD-associated flavoprotein CzcO</fullName>
    </submittedName>
</protein>
<evidence type="ECO:0000313" key="9">
    <source>
        <dbReference type="Proteomes" id="UP000255355"/>
    </source>
</evidence>
<keyword evidence="3" id="KW-0285">Flavoprotein</keyword>
<dbReference type="AlphaFoldDB" id="A0A370GRU5"/>
<evidence type="ECO:0000256" key="6">
    <source>
        <dbReference type="ARBA" id="ARBA00023002"/>
    </source>
</evidence>
<comment type="caution">
    <text evidence="8">The sequence shown here is derived from an EMBL/GenBank/DDBJ whole genome shotgun (WGS) entry which is preliminary data.</text>
</comment>
<evidence type="ECO:0000256" key="5">
    <source>
        <dbReference type="ARBA" id="ARBA00022857"/>
    </source>
</evidence>
<keyword evidence="4" id="KW-0274">FAD</keyword>
<dbReference type="Proteomes" id="UP000255355">
    <property type="component" value="Unassembled WGS sequence"/>
</dbReference>
<dbReference type="STRING" id="1210089.GCA_001613165_03344"/>
<dbReference type="InterPro" id="IPR050775">
    <property type="entry name" value="FAD-binding_Monooxygenases"/>
</dbReference>
<evidence type="ECO:0000256" key="1">
    <source>
        <dbReference type="ARBA" id="ARBA00001974"/>
    </source>
</evidence>
<evidence type="ECO:0000256" key="4">
    <source>
        <dbReference type="ARBA" id="ARBA00022827"/>
    </source>
</evidence>
<dbReference type="GO" id="GO:0050661">
    <property type="term" value="F:NADP binding"/>
    <property type="evidence" value="ECO:0007669"/>
    <property type="project" value="InterPro"/>
</dbReference>
<dbReference type="PANTHER" id="PTHR43098:SF3">
    <property type="entry name" value="L-ORNITHINE N(5)-MONOOXYGENASE-RELATED"/>
    <property type="match status" value="1"/>
</dbReference>
<comment type="similarity">
    <text evidence="2">Belongs to the FAD-binding monooxygenase family.</text>
</comment>
<dbReference type="PANTHER" id="PTHR43098">
    <property type="entry name" value="L-ORNITHINE N(5)-MONOOXYGENASE-RELATED"/>
    <property type="match status" value="1"/>
</dbReference>
<proteinExistence type="inferred from homology"/>
<reference evidence="8 9" key="1">
    <citation type="submission" date="2018-07" db="EMBL/GenBank/DDBJ databases">
        <title>Genomic Encyclopedia of Type Strains, Phase IV (KMG-IV): sequencing the most valuable type-strain genomes for metagenomic binning, comparative biology and taxonomic classification.</title>
        <authorList>
            <person name="Goeker M."/>
        </authorList>
    </citation>
    <scope>NUCLEOTIDE SEQUENCE [LARGE SCALE GENOMIC DNA]</scope>
    <source>
        <strain evidence="8 9">DSM 44952</strain>
    </source>
</reference>
<keyword evidence="6" id="KW-0560">Oxidoreductase</keyword>
<dbReference type="InterPro" id="IPR036188">
    <property type="entry name" value="FAD/NAD-bd_sf"/>
</dbReference>
<gene>
    <name evidence="8" type="ORF">DFR68_112142</name>
</gene>
<name>A0A370GRU5_9NOCA</name>
<dbReference type="OrthoDB" id="5168853at2"/>
<dbReference type="GO" id="GO:0050660">
    <property type="term" value="F:flavin adenine dinucleotide binding"/>
    <property type="evidence" value="ECO:0007669"/>
    <property type="project" value="InterPro"/>
</dbReference>
<evidence type="ECO:0000256" key="2">
    <source>
        <dbReference type="ARBA" id="ARBA00010139"/>
    </source>
</evidence>
<evidence type="ECO:0000256" key="3">
    <source>
        <dbReference type="ARBA" id="ARBA00022630"/>
    </source>
</evidence>